<gene>
    <name evidence="2" type="ORF">EHYA_08353</name>
</gene>
<name>A0A401Z1C2_9ACTN</name>
<keyword evidence="1" id="KW-0472">Membrane</keyword>
<organism evidence="2 3">
    <name type="scientific">Embleya hyalina</name>
    <dbReference type="NCBI Taxonomy" id="516124"/>
    <lineage>
        <taxon>Bacteria</taxon>
        <taxon>Bacillati</taxon>
        <taxon>Actinomycetota</taxon>
        <taxon>Actinomycetes</taxon>
        <taxon>Kitasatosporales</taxon>
        <taxon>Streptomycetaceae</taxon>
        <taxon>Embleya</taxon>
    </lineage>
</organism>
<keyword evidence="1" id="KW-1133">Transmembrane helix</keyword>
<sequence>MHTLLRALLPLSPAALFAIPFLLFSGPWGAVAAIAVTYVALHGMAMHQRVRSGLPLRLDKVDRAAVVRTRRLVRSLFRGDVERAQAHLREFPDTPVGRALEVQCLTMVLFARGRGTEGVEAAQDWLRTHPHDDALRRKVAHQSTEYAAMLLVLGQAEPAAVLPTLPPAVTGSTRAHRRRGCMAEFALDLREGRVDRATAQARRWRRRARTRPGRVPRAEAECLVAICAAAAGDLPAARRALAAAERRWPVHPAIGPARARVAAGTDAPSRRA</sequence>
<keyword evidence="3" id="KW-1185">Reference proteome</keyword>
<proteinExistence type="predicted"/>
<evidence type="ECO:0000313" key="2">
    <source>
        <dbReference type="EMBL" id="GCE00627.1"/>
    </source>
</evidence>
<dbReference type="Proteomes" id="UP000286931">
    <property type="component" value="Unassembled WGS sequence"/>
</dbReference>
<accession>A0A401Z1C2</accession>
<comment type="caution">
    <text evidence="2">The sequence shown here is derived from an EMBL/GenBank/DDBJ whole genome shotgun (WGS) entry which is preliminary data.</text>
</comment>
<dbReference type="AlphaFoldDB" id="A0A401Z1C2"/>
<reference evidence="2 3" key="1">
    <citation type="submission" date="2018-12" db="EMBL/GenBank/DDBJ databases">
        <title>Draft genome sequence of Embleya hyalina NBRC 13850T.</title>
        <authorList>
            <person name="Komaki H."/>
            <person name="Hosoyama A."/>
            <person name="Kimura A."/>
            <person name="Ichikawa N."/>
            <person name="Tamura T."/>
        </authorList>
    </citation>
    <scope>NUCLEOTIDE SEQUENCE [LARGE SCALE GENOMIC DNA]</scope>
    <source>
        <strain evidence="2 3">NBRC 13850</strain>
    </source>
</reference>
<feature type="transmembrane region" description="Helical" evidence="1">
    <location>
        <begin position="28"/>
        <end position="47"/>
    </location>
</feature>
<evidence type="ECO:0000313" key="3">
    <source>
        <dbReference type="Proteomes" id="UP000286931"/>
    </source>
</evidence>
<keyword evidence="1" id="KW-0812">Transmembrane</keyword>
<dbReference type="RefSeq" id="WP_126642339.1">
    <property type="nucleotide sequence ID" value="NZ_BIFH01000041.1"/>
</dbReference>
<protein>
    <submittedName>
        <fullName evidence="2">Uncharacterized protein</fullName>
    </submittedName>
</protein>
<dbReference type="EMBL" id="BIFH01000041">
    <property type="protein sequence ID" value="GCE00627.1"/>
    <property type="molecule type" value="Genomic_DNA"/>
</dbReference>
<evidence type="ECO:0000256" key="1">
    <source>
        <dbReference type="SAM" id="Phobius"/>
    </source>
</evidence>